<comment type="caution">
    <text evidence="2">The sequence shown here is derived from an EMBL/GenBank/DDBJ whole genome shotgun (WGS) entry which is preliminary data.</text>
</comment>
<dbReference type="EMBL" id="JAPNKA010000001">
    <property type="protein sequence ID" value="MCY1074282.1"/>
    <property type="molecule type" value="Genomic_DNA"/>
</dbReference>
<proteinExistence type="predicted"/>
<evidence type="ECO:0000313" key="2">
    <source>
        <dbReference type="EMBL" id="MCY1074282.1"/>
    </source>
</evidence>
<name>A0ABT3ZXZ6_9BACT</name>
<accession>A0ABT3ZXZ6</accession>
<evidence type="ECO:0000256" key="1">
    <source>
        <dbReference type="SAM" id="MobiDB-lite"/>
    </source>
</evidence>
<reference evidence="2 3" key="1">
    <citation type="submission" date="2022-11" db="EMBL/GenBank/DDBJ databases">
        <title>Minimal conservation of predation-associated metabolite biosynthetic gene clusters underscores biosynthetic potential of Myxococcota including descriptions for ten novel species: Archangium lansinium sp. nov., Myxococcus landrumus sp. nov., Nannocystis bai.</title>
        <authorList>
            <person name="Ahearne A."/>
            <person name="Stevens C."/>
            <person name="Phillips K."/>
        </authorList>
    </citation>
    <scope>NUCLEOTIDE SEQUENCE [LARGE SCALE GENOMIC DNA]</scope>
    <source>
        <strain evidence="2 3">MIWBW</strain>
    </source>
</reference>
<dbReference type="Proteomes" id="UP001207654">
    <property type="component" value="Unassembled WGS sequence"/>
</dbReference>
<feature type="region of interest" description="Disordered" evidence="1">
    <location>
        <begin position="95"/>
        <end position="118"/>
    </location>
</feature>
<dbReference type="RefSeq" id="WP_267533257.1">
    <property type="nucleotide sequence ID" value="NZ_JAPNKA010000001.1"/>
</dbReference>
<keyword evidence="3" id="KW-1185">Reference proteome</keyword>
<sequence length="118" mass="12022">MKRNEVPKGTALYANGGVLKVAAGRGTGNLAVAAPAHISTATGTPSCVLRQQTTTLTAKATQVLERNMWYRAVCNRTTTGGVTTVTLTVTRLGEGTAVPAQAGKGPAHPADRPAGPGR</sequence>
<gene>
    <name evidence="2" type="ORF">OV287_07265</name>
</gene>
<organism evidence="2 3">
    <name type="scientific">Archangium lansingense</name>
    <dbReference type="NCBI Taxonomy" id="2995310"/>
    <lineage>
        <taxon>Bacteria</taxon>
        <taxon>Pseudomonadati</taxon>
        <taxon>Myxococcota</taxon>
        <taxon>Myxococcia</taxon>
        <taxon>Myxococcales</taxon>
        <taxon>Cystobacterineae</taxon>
        <taxon>Archangiaceae</taxon>
        <taxon>Archangium</taxon>
    </lineage>
</organism>
<protein>
    <submittedName>
        <fullName evidence="2">Uncharacterized protein</fullName>
    </submittedName>
</protein>
<evidence type="ECO:0000313" key="3">
    <source>
        <dbReference type="Proteomes" id="UP001207654"/>
    </source>
</evidence>